<evidence type="ECO:0000256" key="5">
    <source>
        <dbReference type="SAM" id="Phobius"/>
    </source>
</evidence>
<evidence type="ECO:0000259" key="6">
    <source>
        <dbReference type="PROSITE" id="PS50262"/>
    </source>
</evidence>
<evidence type="ECO:0000313" key="9">
    <source>
        <dbReference type="Proteomes" id="UP000663832"/>
    </source>
</evidence>
<feature type="transmembrane region" description="Helical" evidence="5">
    <location>
        <begin position="283"/>
        <end position="302"/>
    </location>
</feature>
<evidence type="ECO:0000256" key="2">
    <source>
        <dbReference type="ARBA" id="ARBA00022692"/>
    </source>
</evidence>
<dbReference type="GO" id="GO:0016020">
    <property type="term" value="C:membrane"/>
    <property type="evidence" value="ECO:0007669"/>
    <property type="project" value="UniProtKB-SubCell"/>
</dbReference>
<dbReference type="Pfam" id="PF00001">
    <property type="entry name" value="7tm_1"/>
    <property type="match status" value="1"/>
</dbReference>
<dbReference type="AlphaFoldDB" id="A0A814J6C7"/>
<dbReference type="Proteomes" id="UP000663877">
    <property type="component" value="Unassembled WGS sequence"/>
</dbReference>
<dbReference type="InterPro" id="IPR052954">
    <property type="entry name" value="GPCR-Ligand_Int"/>
</dbReference>
<protein>
    <recommendedName>
        <fullName evidence="6">G-protein coupled receptors family 1 profile domain-containing protein</fullName>
    </recommendedName>
</protein>
<dbReference type="Proteomes" id="UP000663832">
    <property type="component" value="Unassembled WGS sequence"/>
</dbReference>
<keyword evidence="2 5" id="KW-0812">Transmembrane</keyword>
<evidence type="ECO:0000313" key="8">
    <source>
        <dbReference type="EMBL" id="CAF1067632.1"/>
    </source>
</evidence>
<proteinExistence type="predicted"/>
<evidence type="ECO:0000256" key="4">
    <source>
        <dbReference type="ARBA" id="ARBA00023136"/>
    </source>
</evidence>
<dbReference type="OrthoDB" id="9982326at2759"/>
<feature type="transmembrane region" description="Helical" evidence="5">
    <location>
        <begin position="49"/>
        <end position="71"/>
    </location>
</feature>
<dbReference type="Gene3D" id="1.20.1070.10">
    <property type="entry name" value="Rhodopsin 7-helix transmembrane proteins"/>
    <property type="match status" value="1"/>
</dbReference>
<evidence type="ECO:0000256" key="1">
    <source>
        <dbReference type="ARBA" id="ARBA00004370"/>
    </source>
</evidence>
<reference evidence="7" key="1">
    <citation type="submission" date="2021-02" db="EMBL/GenBank/DDBJ databases">
        <authorList>
            <person name="Nowell W R."/>
        </authorList>
    </citation>
    <scope>NUCLEOTIDE SEQUENCE</scope>
</reference>
<organism evidence="7 10">
    <name type="scientific">Adineta steineri</name>
    <dbReference type="NCBI Taxonomy" id="433720"/>
    <lineage>
        <taxon>Eukaryota</taxon>
        <taxon>Metazoa</taxon>
        <taxon>Spiralia</taxon>
        <taxon>Gnathifera</taxon>
        <taxon>Rotifera</taxon>
        <taxon>Eurotatoria</taxon>
        <taxon>Bdelloidea</taxon>
        <taxon>Adinetida</taxon>
        <taxon>Adinetidae</taxon>
        <taxon>Adineta</taxon>
    </lineage>
</organism>
<sequence>MSLSTVLYSTQENVLKFGGPIVLFIGTIGCILNLMVFTKNSLRKNPCTICLIAVNIVDIIYFYLGFLLTILAVGYNTDLSISSIGFCRFRFYISFVLTCSQPTCLILASIDRTLITSKNVETRQRSTRRLIITSLISLILFYAIVEIHGLLFMEILQYGPNYFVCFYQPGTYTTFMGYHALIVNGFIPPLLMAIFGLWTVKNVRNVQRRLPITHATNREHVNIGRPYVIQSKDRQLIRMLLVDIIAFIIFKFPVTIILIYQQITQYNQKSSEQQIIEQSFLQLSYFWYFIDSSIGCYTNILVSKTFRAELKNILSNISLFFCRRP</sequence>
<dbReference type="PANTHER" id="PTHR46641:SF18">
    <property type="entry name" value="G-PROTEIN COUPLED RECEPTORS FAMILY 1 PROFILE DOMAIN-CONTAINING PROTEIN"/>
    <property type="match status" value="1"/>
</dbReference>
<keyword evidence="3 5" id="KW-1133">Transmembrane helix</keyword>
<comment type="subcellular location">
    <subcellularLocation>
        <location evidence="1">Membrane</location>
    </subcellularLocation>
</comment>
<comment type="caution">
    <text evidence="7">The sequence shown here is derived from an EMBL/GenBank/DDBJ whole genome shotgun (WGS) entry which is preliminary data.</text>
</comment>
<feature type="transmembrane region" description="Helical" evidence="5">
    <location>
        <begin position="17"/>
        <end position="37"/>
    </location>
</feature>
<name>A0A814J6C7_9BILA</name>
<feature type="domain" description="G-protein coupled receptors family 1 profile" evidence="6">
    <location>
        <begin position="29"/>
        <end position="299"/>
    </location>
</feature>
<feature type="transmembrane region" description="Helical" evidence="5">
    <location>
        <begin position="91"/>
        <end position="110"/>
    </location>
</feature>
<keyword evidence="9" id="KW-1185">Reference proteome</keyword>
<dbReference type="PROSITE" id="PS50262">
    <property type="entry name" value="G_PROTEIN_RECEP_F1_2"/>
    <property type="match status" value="1"/>
</dbReference>
<evidence type="ECO:0000313" key="7">
    <source>
        <dbReference type="EMBL" id="CAF1031780.1"/>
    </source>
</evidence>
<dbReference type="EMBL" id="CAJNOM010000110">
    <property type="protein sequence ID" value="CAF1067632.1"/>
    <property type="molecule type" value="Genomic_DNA"/>
</dbReference>
<dbReference type="GO" id="GO:0004930">
    <property type="term" value="F:G protein-coupled receptor activity"/>
    <property type="evidence" value="ECO:0007669"/>
    <property type="project" value="InterPro"/>
</dbReference>
<accession>A0A814J6C7</accession>
<dbReference type="InterPro" id="IPR000276">
    <property type="entry name" value="GPCR_Rhodpsn"/>
</dbReference>
<feature type="transmembrane region" description="Helical" evidence="5">
    <location>
        <begin position="240"/>
        <end position="263"/>
    </location>
</feature>
<dbReference type="EMBL" id="CAJNOI010000086">
    <property type="protein sequence ID" value="CAF1031780.1"/>
    <property type="molecule type" value="Genomic_DNA"/>
</dbReference>
<evidence type="ECO:0000256" key="3">
    <source>
        <dbReference type="ARBA" id="ARBA00022989"/>
    </source>
</evidence>
<dbReference type="PANTHER" id="PTHR46641">
    <property type="entry name" value="FMRFAMIDE RECEPTOR-RELATED"/>
    <property type="match status" value="1"/>
</dbReference>
<dbReference type="InterPro" id="IPR017452">
    <property type="entry name" value="GPCR_Rhodpsn_7TM"/>
</dbReference>
<dbReference type="SUPFAM" id="SSF81321">
    <property type="entry name" value="Family A G protein-coupled receptor-like"/>
    <property type="match status" value="1"/>
</dbReference>
<gene>
    <name evidence="7" type="ORF">BJG266_LOCUS17572</name>
    <name evidence="8" type="ORF">QVE165_LOCUS18507</name>
</gene>
<evidence type="ECO:0000313" key="10">
    <source>
        <dbReference type="Proteomes" id="UP000663877"/>
    </source>
</evidence>
<feature type="transmembrane region" description="Helical" evidence="5">
    <location>
        <begin position="176"/>
        <end position="200"/>
    </location>
</feature>
<keyword evidence="4 5" id="KW-0472">Membrane</keyword>
<feature type="transmembrane region" description="Helical" evidence="5">
    <location>
        <begin position="130"/>
        <end position="156"/>
    </location>
</feature>